<dbReference type="Pfam" id="PF17260">
    <property type="entry name" value="DUF5326"/>
    <property type="match status" value="1"/>
</dbReference>
<keyword evidence="1" id="KW-0472">Membrane</keyword>
<keyword evidence="1" id="KW-0812">Transmembrane</keyword>
<evidence type="ECO:0000313" key="2">
    <source>
        <dbReference type="EMBL" id="MFI1964495.1"/>
    </source>
</evidence>
<sequence>MDRESPGNRDESVEAGPTVAAVKEIFEGLPWWVKWVAVPLLALFVFGGMIMSVVGFVVGLLFKVLVFVALVAGLVYVVRKFTSSSSSSRDDW</sequence>
<feature type="transmembrane region" description="Helical" evidence="1">
    <location>
        <begin position="60"/>
        <end position="78"/>
    </location>
</feature>
<proteinExistence type="predicted"/>
<dbReference type="EMBL" id="JBIRWE010000003">
    <property type="protein sequence ID" value="MFI1964495.1"/>
    <property type="molecule type" value="Genomic_DNA"/>
</dbReference>
<reference evidence="2 3" key="1">
    <citation type="submission" date="2024-10" db="EMBL/GenBank/DDBJ databases">
        <title>The Natural Products Discovery Center: Release of the First 8490 Sequenced Strains for Exploring Actinobacteria Biosynthetic Diversity.</title>
        <authorList>
            <person name="Kalkreuter E."/>
            <person name="Kautsar S.A."/>
            <person name="Yang D."/>
            <person name="Bader C.D."/>
            <person name="Teijaro C.N."/>
            <person name="Fluegel L."/>
            <person name="Davis C.M."/>
            <person name="Simpson J.R."/>
            <person name="Lauterbach L."/>
            <person name="Steele A.D."/>
            <person name="Gui C."/>
            <person name="Meng S."/>
            <person name="Li G."/>
            <person name="Viehrig K."/>
            <person name="Ye F."/>
            <person name="Su P."/>
            <person name="Kiefer A.F."/>
            <person name="Nichols A."/>
            <person name="Cepeda A.J."/>
            <person name="Yan W."/>
            <person name="Fan B."/>
            <person name="Jiang Y."/>
            <person name="Adhikari A."/>
            <person name="Zheng C.-J."/>
            <person name="Schuster L."/>
            <person name="Cowan T.M."/>
            <person name="Smanski M.J."/>
            <person name="Chevrette M.G."/>
            <person name="De Carvalho L.P.S."/>
            <person name="Shen B."/>
        </authorList>
    </citation>
    <scope>NUCLEOTIDE SEQUENCE [LARGE SCALE GENOMIC DNA]</scope>
    <source>
        <strain evidence="2 3">NPDC020327</strain>
    </source>
</reference>
<dbReference type="InterPro" id="IPR020246">
    <property type="entry name" value="Uncharacterised_SCO3924"/>
</dbReference>
<gene>
    <name evidence="2" type="ORF">ACH429_10275</name>
</gene>
<keyword evidence="1" id="KW-1133">Transmembrane helix</keyword>
<accession>A0ABW7UPD0</accession>
<feature type="transmembrane region" description="Helical" evidence="1">
    <location>
        <begin position="32"/>
        <end position="54"/>
    </location>
</feature>
<keyword evidence="3" id="KW-1185">Reference proteome</keyword>
<name>A0ABW7UPD0_9ACTN</name>
<dbReference type="Proteomes" id="UP001611548">
    <property type="component" value="Unassembled WGS sequence"/>
</dbReference>
<evidence type="ECO:0000313" key="3">
    <source>
        <dbReference type="Proteomes" id="UP001611548"/>
    </source>
</evidence>
<protein>
    <submittedName>
        <fullName evidence="2">DUF5326 family protein</fullName>
    </submittedName>
</protein>
<organism evidence="2 3">
    <name type="scientific">Streptomyces pathocidini</name>
    <dbReference type="NCBI Taxonomy" id="1650571"/>
    <lineage>
        <taxon>Bacteria</taxon>
        <taxon>Bacillati</taxon>
        <taxon>Actinomycetota</taxon>
        <taxon>Actinomycetes</taxon>
        <taxon>Kitasatosporales</taxon>
        <taxon>Streptomycetaceae</taxon>
        <taxon>Streptomyces</taxon>
    </lineage>
</organism>
<dbReference type="RefSeq" id="WP_157859154.1">
    <property type="nucleotide sequence ID" value="NZ_JBIRWE010000003.1"/>
</dbReference>
<comment type="caution">
    <text evidence="2">The sequence shown here is derived from an EMBL/GenBank/DDBJ whole genome shotgun (WGS) entry which is preliminary data.</text>
</comment>
<evidence type="ECO:0000256" key="1">
    <source>
        <dbReference type="SAM" id="Phobius"/>
    </source>
</evidence>